<evidence type="ECO:0000313" key="11">
    <source>
        <dbReference type="Proteomes" id="UP001169719"/>
    </source>
</evidence>
<dbReference type="EMBL" id="JAUEOZ010000001">
    <property type="protein sequence ID" value="MDN2479825.1"/>
    <property type="molecule type" value="Genomic_DNA"/>
</dbReference>
<feature type="domain" description="Major facilitator superfamily (MFS) profile" evidence="9">
    <location>
        <begin position="10"/>
        <end position="388"/>
    </location>
</feature>
<dbReference type="InterPro" id="IPR004812">
    <property type="entry name" value="Efflux_drug-R_Bcr/CmlA"/>
</dbReference>
<organism evidence="10 11">
    <name type="scientific">Vibrio agarivorans</name>
    <dbReference type="NCBI Taxonomy" id="153622"/>
    <lineage>
        <taxon>Bacteria</taxon>
        <taxon>Pseudomonadati</taxon>
        <taxon>Pseudomonadota</taxon>
        <taxon>Gammaproteobacteria</taxon>
        <taxon>Vibrionales</taxon>
        <taxon>Vibrionaceae</taxon>
        <taxon>Vibrio</taxon>
    </lineage>
</organism>
<evidence type="ECO:0000313" key="10">
    <source>
        <dbReference type="EMBL" id="MDN2479825.1"/>
    </source>
</evidence>
<keyword evidence="3 8" id="KW-0813">Transport</keyword>
<dbReference type="Gene3D" id="1.20.1720.10">
    <property type="entry name" value="Multidrug resistance protein D"/>
    <property type="match status" value="1"/>
</dbReference>
<evidence type="ECO:0000256" key="1">
    <source>
        <dbReference type="ARBA" id="ARBA00004651"/>
    </source>
</evidence>
<keyword evidence="11" id="KW-1185">Reference proteome</keyword>
<comment type="caution">
    <text evidence="10">The sequence shown here is derived from an EMBL/GenBank/DDBJ whole genome shotgun (WGS) entry which is preliminary data.</text>
</comment>
<comment type="similarity">
    <text evidence="2 8">Belongs to the major facilitator superfamily. Bcr/CmlA family.</text>
</comment>
<feature type="transmembrane region" description="Helical" evidence="8">
    <location>
        <begin position="211"/>
        <end position="235"/>
    </location>
</feature>
<accession>A0ABT7XVR2</accession>
<keyword evidence="5 8" id="KW-0812">Transmembrane</keyword>
<feature type="transmembrane region" description="Helical" evidence="8">
    <location>
        <begin position="302"/>
        <end position="327"/>
    </location>
</feature>
<keyword evidence="7 8" id="KW-0472">Membrane</keyword>
<keyword evidence="6 8" id="KW-1133">Transmembrane helix</keyword>
<evidence type="ECO:0000259" key="9">
    <source>
        <dbReference type="PROSITE" id="PS50850"/>
    </source>
</evidence>
<evidence type="ECO:0000256" key="4">
    <source>
        <dbReference type="ARBA" id="ARBA00022475"/>
    </source>
</evidence>
<dbReference type="CDD" id="cd17320">
    <property type="entry name" value="MFS_MdfA_MDR_like"/>
    <property type="match status" value="1"/>
</dbReference>
<evidence type="ECO:0000256" key="8">
    <source>
        <dbReference type="RuleBase" id="RU365088"/>
    </source>
</evidence>
<evidence type="ECO:0000256" key="3">
    <source>
        <dbReference type="ARBA" id="ARBA00022448"/>
    </source>
</evidence>
<keyword evidence="8" id="KW-0997">Cell inner membrane</keyword>
<comment type="caution">
    <text evidence="8">Lacks conserved residue(s) required for the propagation of feature annotation.</text>
</comment>
<evidence type="ECO:0000256" key="2">
    <source>
        <dbReference type="ARBA" id="ARBA00006236"/>
    </source>
</evidence>
<feature type="transmembrane region" description="Helical" evidence="8">
    <location>
        <begin position="50"/>
        <end position="68"/>
    </location>
</feature>
<comment type="subcellular location">
    <subcellularLocation>
        <location evidence="8">Cell inner membrane</location>
        <topology evidence="8">Multi-pass membrane protein</topology>
    </subcellularLocation>
    <subcellularLocation>
        <location evidence="1">Cell membrane</location>
        <topology evidence="1">Multi-pass membrane protein</topology>
    </subcellularLocation>
</comment>
<dbReference type="Proteomes" id="UP001169719">
    <property type="component" value="Unassembled WGS sequence"/>
</dbReference>
<evidence type="ECO:0000256" key="6">
    <source>
        <dbReference type="ARBA" id="ARBA00022989"/>
    </source>
</evidence>
<evidence type="ECO:0000256" key="7">
    <source>
        <dbReference type="ARBA" id="ARBA00023136"/>
    </source>
</evidence>
<dbReference type="InterPro" id="IPR020846">
    <property type="entry name" value="MFS_dom"/>
</dbReference>
<proteinExistence type="inferred from homology"/>
<gene>
    <name evidence="10" type="ORF">QWJ08_00075</name>
</gene>
<dbReference type="SUPFAM" id="SSF103473">
    <property type="entry name" value="MFS general substrate transporter"/>
    <property type="match status" value="1"/>
</dbReference>
<feature type="transmembrane region" description="Helical" evidence="8">
    <location>
        <begin position="75"/>
        <end position="93"/>
    </location>
</feature>
<name>A0ABT7XVR2_9VIBR</name>
<reference evidence="10" key="1">
    <citation type="submission" date="2024-05" db="EMBL/GenBank/DDBJ databases">
        <title>Genome Sequences of Four Agar- Degrading Marine Bacteria.</title>
        <authorList>
            <person name="Phillips E.K."/>
            <person name="Shaffer J.C."/>
            <person name="Henson M.W."/>
            <person name="Temperton B."/>
            <person name="Thrash C.J."/>
            <person name="Martin M.O."/>
        </authorList>
    </citation>
    <scope>NUCLEOTIDE SEQUENCE</scope>
    <source>
        <strain evidence="10">EKP203</strain>
    </source>
</reference>
<dbReference type="InterPro" id="IPR005829">
    <property type="entry name" value="Sugar_transporter_CS"/>
</dbReference>
<dbReference type="NCBIfam" id="TIGR00710">
    <property type="entry name" value="efflux_Bcr_CflA"/>
    <property type="match status" value="1"/>
</dbReference>
<dbReference type="RefSeq" id="WP_289960176.1">
    <property type="nucleotide sequence ID" value="NZ_JAUEOZ010000001.1"/>
</dbReference>
<evidence type="ECO:0000256" key="5">
    <source>
        <dbReference type="ARBA" id="ARBA00022692"/>
    </source>
</evidence>
<dbReference type="PROSITE" id="PS00216">
    <property type="entry name" value="SUGAR_TRANSPORT_1"/>
    <property type="match status" value="1"/>
</dbReference>
<keyword evidence="4" id="KW-1003">Cell membrane</keyword>
<feature type="transmembrane region" description="Helical" evidence="8">
    <location>
        <begin position="99"/>
        <end position="122"/>
    </location>
</feature>
<protein>
    <recommendedName>
        <fullName evidence="8">Bcr/CflA family efflux transporter</fullName>
    </recommendedName>
</protein>
<dbReference type="PROSITE" id="PS50850">
    <property type="entry name" value="MFS"/>
    <property type="match status" value="1"/>
</dbReference>
<dbReference type="PANTHER" id="PTHR23502:SF70">
    <property type="entry name" value="BCR_CFLA FAMILY EFFLUX TRANSPORTER"/>
    <property type="match status" value="1"/>
</dbReference>
<dbReference type="InterPro" id="IPR036259">
    <property type="entry name" value="MFS_trans_sf"/>
</dbReference>
<feature type="transmembrane region" description="Helical" evidence="8">
    <location>
        <begin position="134"/>
        <end position="156"/>
    </location>
</feature>
<feature type="transmembrane region" description="Helical" evidence="8">
    <location>
        <begin position="339"/>
        <end position="360"/>
    </location>
</feature>
<feature type="transmembrane region" description="Helical" evidence="8">
    <location>
        <begin position="277"/>
        <end position="296"/>
    </location>
</feature>
<feature type="transmembrane region" description="Helical" evidence="8">
    <location>
        <begin position="162"/>
        <end position="183"/>
    </location>
</feature>
<feature type="transmembrane region" description="Helical" evidence="8">
    <location>
        <begin position="366"/>
        <end position="383"/>
    </location>
</feature>
<dbReference type="PANTHER" id="PTHR23502">
    <property type="entry name" value="MAJOR FACILITATOR SUPERFAMILY"/>
    <property type="match status" value="1"/>
</dbReference>
<feature type="transmembrane region" description="Helical" evidence="8">
    <location>
        <begin position="247"/>
        <end position="265"/>
    </location>
</feature>
<dbReference type="Pfam" id="PF07690">
    <property type="entry name" value="MFS_1"/>
    <property type="match status" value="1"/>
</dbReference>
<dbReference type="InterPro" id="IPR011701">
    <property type="entry name" value="MFS"/>
</dbReference>
<sequence length="394" mass="41982">MSSQSASKSMFIVLALLVLFSPLGIDIYLPALPEIGAEFHVEPELVKDTITWFMIAMGVGQLFSGPLADSVGRKQVALLGAAIYGVSSVLAWFSSSIEWLLAARILQGVGACATSVAAFASVRDIYGAKNSGKMISYLNGIICFIPAMAPILGAWLTQWFGWRANFTTMAVFAVVVGGIVMLLMPSSNQPKQAVKLVNVQHYKDVLGNRHFLFHATLCLIAMGVILGYVTAAPNLLMGQLGLSMSEFTFWFTINAVINIAACFIGPKFLQSLGAYRTLILGISLLLFAAVLMGYGASSTQPIAFMLPVFIASTGFALILGAAAGQALTPFGDKAGTASALLGLFQMTGAGMLVTLTQGWFPQSSHHMVFLMLLSAPGLIILLTKQGKRWHTKLA</sequence>